<proteinExistence type="predicted"/>
<sequence>MPIFLPVLPCMKTVPAQAGQAFWIPLSGNHVYEHSARHRALAVAANDQQQQQQFGIVQHRLHHACCLSHLSHNSTRSSAGADATVGDRRL</sequence>
<name>A0A183CQ59_GLOPA</name>
<keyword evidence="1" id="KW-1185">Reference proteome</keyword>
<dbReference type="Proteomes" id="UP000050741">
    <property type="component" value="Unassembled WGS sequence"/>
</dbReference>
<reference evidence="1" key="1">
    <citation type="submission" date="2014-05" db="EMBL/GenBank/DDBJ databases">
        <title>The genome and life-stage specific transcriptomes of Globodera pallida elucidate key aspects of plant parasitism by a cyst nematode.</title>
        <authorList>
            <person name="Cotton J.A."/>
            <person name="Lilley C.J."/>
            <person name="Jones L.M."/>
            <person name="Kikuchi T."/>
            <person name="Reid A.J."/>
            <person name="Thorpe P."/>
            <person name="Tsai I.J."/>
            <person name="Beasley H."/>
            <person name="Blok V."/>
            <person name="Cock P.J.A."/>
            <person name="Van den Akker S.E."/>
            <person name="Holroyd N."/>
            <person name="Hunt M."/>
            <person name="Mantelin S."/>
            <person name="Naghra H."/>
            <person name="Pain A."/>
            <person name="Palomares-Rius J.E."/>
            <person name="Zarowiecki M."/>
            <person name="Berriman M."/>
            <person name="Jones J.T."/>
            <person name="Urwin P.E."/>
        </authorList>
    </citation>
    <scope>NUCLEOTIDE SEQUENCE [LARGE SCALE GENOMIC DNA]</scope>
    <source>
        <strain evidence="1">Lindley</strain>
    </source>
</reference>
<evidence type="ECO:0000313" key="1">
    <source>
        <dbReference type="Proteomes" id="UP000050741"/>
    </source>
</evidence>
<dbReference type="WBParaSite" id="GPLIN_001501700">
    <property type="protein sequence ID" value="GPLIN_001501700"/>
    <property type="gene ID" value="GPLIN_001501700"/>
</dbReference>
<accession>A0A183CQ59</accession>
<reference evidence="2" key="2">
    <citation type="submission" date="2016-06" db="UniProtKB">
        <authorList>
            <consortium name="WormBaseParasite"/>
        </authorList>
    </citation>
    <scope>IDENTIFICATION</scope>
</reference>
<protein>
    <submittedName>
        <fullName evidence="2">Secreted protein</fullName>
    </submittedName>
</protein>
<dbReference type="AlphaFoldDB" id="A0A183CQ59"/>
<organism evidence="1 2">
    <name type="scientific">Globodera pallida</name>
    <name type="common">Potato cyst nematode worm</name>
    <name type="synonym">Heterodera pallida</name>
    <dbReference type="NCBI Taxonomy" id="36090"/>
    <lineage>
        <taxon>Eukaryota</taxon>
        <taxon>Metazoa</taxon>
        <taxon>Ecdysozoa</taxon>
        <taxon>Nematoda</taxon>
        <taxon>Chromadorea</taxon>
        <taxon>Rhabditida</taxon>
        <taxon>Tylenchina</taxon>
        <taxon>Tylenchomorpha</taxon>
        <taxon>Tylenchoidea</taxon>
        <taxon>Heteroderidae</taxon>
        <taxon>Heteroderinae</taxon>
        <taxon>Globodera</taxon>
    </lineage>
</organism>
<evidence type="ECO:0000313" key="2">
    <source>
        <dbReference type="WBParaSite" id="GPLIN_001501700"/>
    </source>
</evidence>